<dbReference type="Pfam" id="PF00072">
    <property type="entry name" value="Response_reg"/>
    <property type="match status" value="1"/>
</dbReference>
<dbReference type="PANTHER" id="PTHR44591">
    <property type="entry name" value="STRESS RESPONSE REGULATOR PROTEIN 1"/>
    <property type="match status" value="1"/>
</dbReference>
<protein>
    <submittedName>
        <fullName evidence="4">Two-component response regulator</fullName>
    </submittedName>
</protein>
<evidence type="ECO:0000313" key="4">
    <source>
        <dbReference type="EMBL" id="GCE96753.1"/>
    </source>
</evidence>
<reference evidence="4 5" key="1">
    <citation type="journal article" date="2019" name="J Genomics">
        <title>The Draft Genome of a Hydrogen-producing Cyanobacterium, Arthrospira platensis NIES-46.</title>
        <authorList>
            <person name="Suzuki S."/>
            <person name="Yamaguchi H."/>
            <person name="Kawachi M."/>
        </authorList>
    </citation>
    <scope>NUCLEOTIDE SEQUENCE [LARGE SCALE GENOMIC DNA]</scope>
    <source>
        <strain evidence="4 5">NIES-46</strain>
    </source>
</reference>
<feature type="modified residue" description="4-aspartylphosphate" evidence="2">
    <location>
        <position position="58"/>
    </location>
</feature>
<keyword evidence="5" id="KW-1185">Reference proteome</keyword>
<dbReference type="Gene3D" id="3.40.50.2300">
    <property type="match status" value="1"/>
</dbReference>
<dbReference type="Proteomes" id="UP000326169">
    <property type="component" value="Unassembled WGS sequence"/>
</dbReference>
<feature type="domain" description="Response regulatory" evidence="3">
    <location>
        <begin position="10"/>
        <end position="67"/>
    </location>
</feature>
<comment type="caution">
    <text evidence="4">The sequence shown here is derived from an EMBL/GenBank/DDBJ whole genome shotgun (WGS) entry which is preliminary data.</text>
</comment>
<dbReference type="PANTHER" id="PTHR44591:SF3">
    <property type="entry name" value="RESPONSE REGULATORY DOMAIN-CONTAINING PROTEIN"/>
    <property type="match status" value="1"/>
</dbReference>
<evidence type="ECO:0000256" key="2">
    <source>
        <dbReference type="PROSITE-ProRule" id="PRU00169"/>
    </source>
</evidence>
<evidence type="ECO:0000256" key="1">
    <source>
        <dbReference type="ARBA" id="ARBA00022553"/>
    </source>
</evidence>
<proteinExistence type="predicted"/>
<dbReference type="InterPro" id="IPR001789">
    <property type="entry name" value="Sig_transdc_resp-reg_receiver"/>
</dbReference>
<gene>
    <name evidence="4" type="ORF">NIES46_48260</name>
</gene>
<dbReference type="InterPro" id="IPR011006">
    <property type="entry name" value="CheY-like_superfamily"/>
</dbReference>
<sequence>MCLNETSPATILAVDDSLVIPKMVRQTLWENYRILVASNTLEALGKLHHDSIDLMLLDIAMPGVDGL</sequence>
<dbReference type="SUPFAM" id="SSF52172">
    <property type="entry name" value="CheY-like"/>
    <property type="match status" value="1"/>
</dbReference>
<organism evidence="4 5">
    <name type="scientific">Limnospira platensis NIES-46</name>
    <dbReference type="NCBI Taxonomy" id="1236695"/>
    <lineage>
        <taxon>Bacteria</taxon>
        <taxon>Bacillati</taxon>
        <taxon>Cyanobacteriota</taxon>
        <taxon>Cyanophyceae</taxon>
        <taxon>Oscillatoriophycideae</taxon>
        <taxon>Oscillatoriales</taxon>
        <taxon>Sirenicapillariaceae</taxon>
        <taxon>Limnospira</taxon>
    </lineage>
</organism>
<accession>A0A5M3TAS5</accession>
<evidence type="ECO:0000259" key="3">
    <source>
        <dbReference type="PROSITE" id="PS50110"/>
    </source>
</evidence>
<evidence type="ECO:0000313" key="5">
    <source>
        <dbReference type="Proteomes" id="UP000326169"/>
    </source>
</evidence>
<name>A0A5M3TAS5_LIMPL</name>
<dbReference type="PROSITE" id="PS50110">
    <property type="entry name" value="RESPONSE_REGULATORY"/>
    <property type="match status" value="1"/>
</dbReference>
<dbReference type="InterPro" id="IPR050595">
    <property type="entry name" value="Bact_response_regulator"/>
</dbReference>
<dbReference type="EMBL" id="BIMW01000269">
    <property type="protein sequence ID" value="GCE96753.1"/>
    <property type="molecule type" value="Genomic_DNA"/>
</dbReference>
<keyword evidence="1 2" id="KW-0597">Phosphoprotein</keyword>